<evidence type="ECO:0000313" key="11">
    <source>
        <dbReference type="EMBL" id="MFB9762247.1"/>
    </source>
</evidence>
<keyword evidence="12" id="KW-1185">Reference proteome</keyword>
<dbReference type="NCBIfam" id="TIGR00690">
    <property type="entry name" value="rpoZ"/>
    <property type="match status" value="1"/>
</dbReference>
<dbReference type="Proteomes" id="UP001589609">
    <property type="component" value="Unassembled WGS sequence"/>
</dbReference>
<dbReference type="GO" id="GO:0003899">
    <property type="term" value="F:DNA-directed RNA polymerase activity"/>
    <property type="evidence" value="ECO:0007669"/>
    <property type="project" value="UniProtKB-EC"/>
</dbReference>
<comment type="catalytic activity">
    <reaction evidence="9 10">
        <text>RNA(n) + a ribonucleoside 5'-triphosphate = RNA(n+1) + diphosphate</text>
        <dbReference type="Rhea" id="RHEA:21248"/>
        <dbReference type="Rhea" id="RHEA-COMP:14527"/>
        <dbReference type="Rhea" id="RHEA-COMP:17342"/>
        <dbReference type="ChEBI" id="CHEBI:33019"/>
        <dbReference type="ChEBI" id="CHEBI:61557"/>
        <dbReference type="ChEBI" id="CHEBI:140395"/>
        <dbReference type="EC" id="2.7.7.6"/>
    </reaction>
</comment>
<dbReference type="RefSeq" id="WP_379952193.1">
    <property type="nucleotide sequence ID" value="NZ_JAPCYI010000001.1"/>
</dbReference>
<keyword evidence="4 10" id="KW-0240">DNA-directed RNA polymerase</keyword>
<evidence type="ECO:0000256" key="3">
    <source>
        <dbReference type="ARBA" id="ARBA00013725"/>
    </source>
</evidence>
<dbReference type="SUPFAM" id="SSF63562">
    <property type="entry name" value="RPB6/omega subunit-like"/>
    <property type="match status" value="1"/>
</dbReference>
<evidence type="ECO:0000256" key="7">
    <source>
        <dbReference type="ARBA" id="ARBA00023163"/>
    </source>
</evidence>
<protein>
    <recommendedName>
        <fullName evidence="3 10">DNA-directed RNA polymerase subunit omega</fullName>
        <shortName evidence="10">RNAP omega subunit</shortName>
        <ecNumber evidence="2 10">2.7.7.6</ecNumber>
    </recommendedName>
    <alternativeName>
        <fullName evidence="10">RNA polymerase omega subunit</fullName>
    </alternativeName>
    <alternativeName>
        <fullName evidence="8 10">Transcriptase subunit omega</fullName>
    </alternativeName>
</protein>
<dbReference type="InterPro" id="IPR006110">
    <property type="entry name" value="Pol_omega/Rpo6/RPB6"/>
</dbReference>
<comment type="subunit">
    <text evidence="10">The RNAP catalytic core consists of 2 alpha, 1 beta, 1 beta' and 1 omega subunit. When a sigma factor is associated with the core the holoenzyme is formed, which can initiate transcription.</text>
</comment>
<comment type="similarity">
    <text evidence="1 10">Belongs to the RNA polymerase subunit omega family.</text>
</comment>
<organism evidence="11 12">
    <name type="scientific">Ectobacillus funiculus</name>
    <dbReference type="NCBI Taxonomy" id="137993"/>
    <lineage>
        <taxon>Bacteria</taxon>
        <taxon>Bacillati</taxon>
        <taxon>Bacillota</taxon>
        <taxon>Bacilli</taxon>
        <taxon>Bacillales</taxon>
        <taxon>Bacillaceae</taxon>
        <taxon>Ectobacillus</taxon>
    </lineage>
</organism>
<dbReference type="Pfam" id="PF01192">
    <property type="entry name" value="RNA_pol_Rpb6"/>
    <property type="match status" value="1"/>
</dbReference>
<dbReference type="Gene3D" id="3.90.940.10">
    <property type="match status" value="1"/>
</dbReference>
<evidence type="ECO:0000256" key="10">
    <source>
        <dbReference type="HAMAP-Rule" id="MF_00366"/>
    </source>
</evidence>
<evidence type="ECO:0000256" key="6">
    <source>
        <dbReference type="ARBA" id="ARBA00022695"/>
    </source>
</evidence>
<evidence type="ECO:0000256" key="5">
    <source>
        <dbReference type="ARBA" id="ARBA00022679"/>
    </source>
</evidence>
<gene>
    <name evidence="10 11" type="primary">rpoZ</name>
    <name evidence="11" type="ORF">ACFFMS_28905</name>
</gene>
<evidence type="ECO:0000256" key="4">
    <source>
        <dbReference type="ARBA" id="ARBA00022478"/>
    </source>
</evidence>
<keyword evidence="6 10" id="KW-0548">Nucleotidyltransferase</keyword>
<keyword evidence="5 10" id="KW-0808">Transferase</keyword>
<comment type="caution">
    <text evidence="11">The sequence shown here is derived from an EMBL/GenBank/DDBJ whole genome shotgun (WGS) entry which is preliminary data.</text>
</comment>
<dbReference type="SMART" id="SM01409">
    <property type="entry name" value="RNA_pol_Rpb6"/>
    <property type="match status" value="1"/>
</dbReference>
<dbReference type="PANTHER" id="PTHR34476:SF1">
    <property type="entry name" value="DNA-DIRECTED RNA POLYMERASE SUBUNIT OMEGA"/>
    <property type="match status" value="1"/>
</dbReference>
<reference evidence="11 12" key="1">
    <citation type="submission" date="2024-09" db="EMBL/GenBank/DDBJ databases">
        <authorList>
            <person name="Sun Q."/>
            <person name="Mori K."/>
        </authorList>
    </citation>
    <scope>NUCLEOTIDE SEQUENCE [LARGE SCALE GENOMIC DNA]</scope>
    <source>
        <strain evidence="11 12">JCM 11201</strain>
    </source>
</reference>
<comment type="function">
    <text evidence="10">Promotes RNA polymerase assembly. Latches the N- and C-terminal regions of the beta' subunit thereby facilitating its interaction with the beta and alpha subunits.</text>
</comment>
<dbReference type="InterPro" id="IPR036161">
    <property type="entry name" value="RPB6/omega-like_sf"/>
</dbReference>
<proteinExistence type="inferred from homology"/>
<evidence type="ECO:0000256" key="1">
    <source>
        <dbReference type="ARBA" id="ARBA00006711"/>
    </source>
</evidence>
<evidence type="ECO:0000256" key="9">
    <source>
        <dbReference type="ARBA" id="ARBA00048552"/>
    </source>
</evidence>
<keyword evidence="7 10" id="KW-0804">Transcription</keyword>
<dbReference type="PANTHER" id="PTHR34476">
    <property type="entry name" value="DNA-DIRECTED RNA POLYMERASE SUBUNIT OMEGA"/>
    <property type="match status" value="1"/>
</dbReference>
<name>A0ABV5WPC3_9BACI</name>
<evidence type="ECO:0000256" key="8">
    <source>
        <dbReference type="ARBA" id="ARBA00029924"/>
    </source>
</evidence>
<dbReference type="InterPro" id="IPR003716">
    <property type="entry name" value="DNA-dir_RNA_pol_omega"/>
</dbReference>
<dbReference type="EC" id="2.7.7.6" evidence="2 10"/>
<dbReference type="EMBL" id="JBHMAF010000196">
    <property type="protein sequence ID" value="MFB9762247.1"/>
    <property type="molecule type" value="Genomic_DNA"/>
</dbReference>
<dbReference type="GO" id="GO:0000428">
    <property type="term" value="C:DNA-directed RNA polymerase complex"/>
    <property type="evidence" value="ECO:0007669"/>
    <property type="project" value="UniProtKB-KW"/>
</dbReference>
<sequence>MLYPSIDSLLTKIDSKYTLVTVAAKRAREMQEQQAECRVSRPVSHKYVGKALEEIHGRMLDYKPTEDNFQK</sequence>
<evidence type="ECO:0000313" key="12">
    <source>
        <dbReference type="Proteomes" id="UP001589609"/>
    </source>
</evidence>
<dbReference type="HAMAP" id="MF_00366">
    <property type="entry name" value="RNApol_bact_RpoZ"/>
    <property type="match status" value="1"/>
</dbReference>
<evidence type="ECO:0000256" key="2">
    <source>
        <dbReference type="ARBA" id="ARBA00012418"/>
    </source>
</evidence>
<accession>A0ABV5WPC3</accession>